<sequence>MREAGTILVQKFSANGKTPLSIVKIVRGLLDDNGEELKDAERTLTSWFNPEDIYNHFNGKPIDFYTFI</sequence>
<dbReference type="Proteomes" id="UP000252085">
    <property type="component" value="Unassembled WGS sequence"/>
</dbReference>
<comment type="caution">
    <text evidence="1">The sequence shown here is derived from an EMBL/GenBank/DDBJ whole genome shotgun (WGS) entry which is preliminary data.</text>
</comment>
<reference evidence="1 2" key="1">
    <citation type="submission" date="2016-04" db="EMBL/GenBank/DDBJ databases">
        <authorList>
            <person name="Evans L.H."/>
            <person name="Alamgir A."/>
            <person name="Owens N."/>
            <person name="Weber N.D."/>
            <person name="Virtaneva K."/>
            <person name="Barbian K."/>
            <person name="Babar A."/>
            <person name="Rosenke K."/>
        </authorList>
    </citation>
    <scope>NUCLEOTIDE SEQUENCE [LARGE SCALE GENOMIC DNA]</scope>
    <source>
        <strain evidence="1">NIES-2108</strain>
    </source>
</reference>
<organism evidence="1 2">
    <name type="scientific">Nostoc punctiforme NIES-2108</name>
    <dbReference type="NCBI Taxonomy" id="1356359"/>
    <lineage>
        <taxon>Bacteria</taxon>
        <taxon>Bacillati</taxon>
        <taxon>Cyanobacteriota</taxon>
        <taxon>Cyanophyceae</taxon>
        <taxon>Nostocales</taxon>
        <taxon>Nostocaceae</taxon>
        <taxon>Nostoc</taxon>
    </lineage>
</organism>
<accession>A0A367R3J3</accession>
<evidence type="ECO:0000313" key="1">
    <source>
        <dbReference type="EMBL" id="RCJ30510.1"/>
    </source>
</evidence>
<evidence type="ECO:0000313" key="2">
    <source>
        <dbReference type="Proteomes" id="UP000252085"/>
    </source>
</evidence>
<dbReference type="EMBL" id="LXQE01000186">
    <property type="protein sequence ID" value="RCJ30510.1"/>
    <property type="molecule type" value="Genomic_DNA"/>
</dbReference>
<protein>
    <submittedName>
        <fullName evidence="1">Uncharacterized protein</fullName>
    </submittedName>
</protein>
<name>A0A367R3J3_NOSPU</name>
<dbReference type="AlphaFoldDB" id="A0A367R3J3"/>
<gene>
    <name evidence="1" type="ORF">A6769_33160</name>
</gene>
<proteinExistence type="predicted"/>